<keyword evidence="3 5" id="KW-1133">Transmembrane helix</keyword>
<protein>
    <submittedName>
        <fullName evidence="7">MFS general substrate transporter</fullName>
    </submittedName>
</protein>
<feature type="transmembrane region" description="Helical" evidence="5">
    <location>
        <begin position="52"/>
        <end position="73"/>
    </location>
</feature>
<dbReference type="EMBL" id="ML119117">
    <property type="protein sequence ID" value="RPB14626.1"/>
    <property type="molecule type" value="Genomic_DNA"/>
</dbReference>
<accession>A0A3N4KVQ0</accession>
<feature type="transmembrane region" description="Helical" evidence="5">
    <location>
        <begin position="208"/>
        <end position="227"/>
    </location>
</feature>
<dbReference type="PANTHER" id="PTHR23502:SF22">
    <property type="entry name" value="MAJOR FACILITATOR SUPERFAMILY (MFS) PROFILE DOMAIN-CONTAINING PROTEIN"/>
    <property type="match status" value="1"/>
</dbReference>
<reference evidence="7 8" key="1">
    <citation type="journal article" date="2018" name="Nat. Ecol. Evol.">
        <title>Pezizomycetes genomes reveal the molecular basis of ectomycorrhizal truffle lifestyle.</title>
        <authorList>
            <person name="Murat C."/>
            <person name="Payen T."/>
            <person name="Noel B."/>
            <person name="Kuo A."/>
            <person name="Morin E."/>
            <person name="Chen J."/>
            <person name="Kohler A."/>
            <person name="Krizsan K."/>
            <person name="Balestrini R."/>
            <person name="Da Silva C."/>
            <person name="Montanini B."/>
            <person name="Hainaut M."/>
            <person name="Levati E."/>
            <person name="Barry K.W."/>
            <person name="Belfiori B."/>
            <person name="Cichocki N."/>
            <person name="Clum A."/>
            <person name="Dockter R.B."/>
            <person name="Fauchery L."/>
            <person name="Guy J."/>
            <person name="Iotti M."/>
            <person name="Le Tacon F."/>
            <person name="Lindquist E.A."/>
            <person name="Lipzen A."/>
            <person name="Malagnac F."/>
            <person name="Mello A."/>
            <person name="Molinier V."/>
            <person name="Miyauchi S."/>
            <person name="Poulain J."/>
            <person name="Riccioni C."/>
            <person name="Rubini A."/>
            <person name="Sitrit Y."/>
            <person name="Splivallo R."/>
            <person name="Traeger S."/>
            <person name="Wang M."/>
            <person name="Zifcakova L."/>
            <person name="Wipf D."/>
            <person name="Zambonelli A."/>
            <person name="Paolocci F."/>
            <person name="Nowrousian M."/>
            <person name="Ottonello S."/>
            <person name="Baldrian P."/>
            <person name="Spatafora J.W."/>
            <person name="Henrissat B."/>
            <person name="Nagy L.G."/>
            <person name="Aury J.M."/>
            <person name="Wincker P."/>
            <person name="Grigoriev I.V."/>
            <person name="Bonfante P."/>
            <person name="Martin F.M."/>
        </authorList>
    </citation>
    <scope>NUCLEOTIDE SEQUENCE [LARGE SCALE GENOMIC DNA]</scope>
    <source>
        <strain evidence="7 8">CCBAS932</strain>
    </source>
</reference>
<name>A0A3N4KVQ0_9PEZI</name>
<sequence length="504" mass="56436">MATTMQEKNDLATDPERDANTLVSASRSEYTETTKFKDPYDPLQWSWKRKHLILVAICYMTFMTDFLAGYGVPMIIPQGKEWGISSVDASRSLSGNTFMQGFGSLVAVPFAQRYGTLPVMFWSTLMTCFMTIACATCPTWIGFIAVRVLQGFFAASAQVLGLTVIQDIFYFEEHARKIGIWGWSILIGPYFGPFLSSMILHNLHWRESFWIVVGIVGFGLLLVIFLMEETTYDRVVPENNPPQPEGCFKRKLFALVGITGHRMKGRPSLCQGTWELIMVLVKPQFYMLFIYHGITFMWSVGINGTLILFLVPAAPKGYGFGSIALGLIYFAPMTAVVIGELWGHFFNDALQLRSIKRNKGIFEPESRLWALYFSVGIMCMGLVLLGVGLDRLWHWGLIAFFWGLFIFAIMTSTVTISAYVLDCFPQQSAAASALLNFTRVLFGFTVVLFQTKWATKVGADWSFGTQAIICAAVFGIVPIVQKYGKGWRMGTDMSPDAINVGAEK</sequence>
<dbReference type="PROSITE" id="PS50850">
    <property type="entry name" value="MFS"/>
    <property type="match status" value="1"/>
</dbReference>
<evidence type="ECO:0000256" key="3">
    <source>
        <dbReference type="ARBA" id="ARBA00022989"/>
    </source>
</evidence>
<feature type="transmembrane region" description="Helical" evidence="5">
    <location>
        <begin position="288"/>
        <end position="311"/>
    </location>
</feature>
<gene>
    <name evidence="7" type="ORF">P167DRAFT_520006</name>
</gene>
<dbReference type="InterPro" id="IPR036259">
    <property type="entry name" value="MFS_trans_sf"/>
</dbReference>
<keyword evidence="8" id="KW-1185">Reference proteome</keyword>
<comment type="subcellular location">
    <subcellularLocation>
        <location evidence="1">Membrane</location>
        <topology evidence="1">Multi-pass membrane protein</topology>
    </subcellularLocation>
</comment>
<feature type="transmembrane region" description="Helical" evidence="5">
    <location>
        <begin position="428"/>
        <end position="449"/>
    </location>
</feature>
<proteinExistence type="predicted"/>
<dbReference type="InterPro" id="IPR020846">
    <property type="entry name" value="MFS_dom"/>
</dbReference>
<feature type="transmembrane region" description="Helical" evidence="5">
    <location>
        <begin position="178"/>
        <end position="196"/>
    </location>
</feature>
<evidence type="ECO:0000256" key="4">
    <source>
        <dbReference type="ARBA" id="ARBA00023136"/>
    </source>
</evidence>
<dbReference type="GO" id="GO:0022857">
    <property type="term" value="F:transmembrane transporter activity"/>
    <property type="evidence" value="ECO:0007669"/>
    <property type="project" value="InterPro"/>
</dbReference>
<evidence type="ECO:0000256" key="2">
    <source>
        <dbReference type="ARBA" id="ARBA00022692"/>
    </source>
</evidence>
<feature type="transmembrane region" description="Helical" evidence="5">
    <location>
        <begin position="323"/>
        <end position="347"/>
    </location>
</feature>
<dbReference type="Gene3D" id="1.20.1250.20">
    <property type="entry name" value="MFS general substrate transporter like domains"/>
    <property type="match status" value="1"/>
</dbReference>
<feature type="transmembrane region" description="Helical" evidence="5">
    <location>
        <begin position="395"/>
        <end position="421"/>
    </location>
</feature>
<dbReference type="Pfam" id="PF07690">
    <property type="entry name" value="MFS_1"/>
    <property type="match status" value="1"/>
</dbReference>
<feature type="domain" description="Major facilitator superfamily (MFS) profile" evidence="6">
    <location>
        <begin position="53"/>
        <end position="485"/>
    </location>
</feature>
<evidence type="ECO:0000313" key="8">
    <source>
        <dbReference type="Proteomes" id="UP000277580"/>
    </source>
</evidence>
<dbReference type="OrthoDB" id="2533084at2759"/>
<feature type="transmembrane region" description="Helical" evidence="5">
    <location>
        <begin position="461"/>
        <end position="480"/>
    </location>
</feature>
<organism evidence="7 8">
    <name type="scientific">Morchella conica CCBAS932</name>
    <dbReference type="NCBI Taxonomy" id="1392247"/>
    <lineage>
        <taxon>Eukaryota</taxon>
        <taxon>Fungi</taxon>
        <taxon>Dikarya</taxon>
        <taxon>Ascomycota</taxon>
        <taxon>Pezizomycotina</taxon>
        <taxon>Pezizomycetes</taxon>
        <taxon>Pezizales</taxon>
        <taxon>Morchellaceae</taxon>
        <taxon>Morchella</taxon>
    </lineage>
</organism>
<dbReference type="InterPro" id="IPR011701">
    <property type="entry name" value="MFS"/>
</dbReference>
<feature type="transmembrane region" description="Helical" evidence="5">
    <location>
        <begin position="119"/>
        <end position="146"/>
    </location>
</feature>
<dbReference type="GO" id="GO:0005886">
    <property type="term" value="C:plasma membrane"/>
    <property type="evidence" value="ECO:0007669"/>
    <property type="project" value="TreeGrafter"/>
</dbReference>
<feature type="transmembrane region" description="Helical" evidence="5">
    <location>
        <begin position="368"/>
        <end position="389"/>
    </location>
</feature>
<dbReference type="AlphaFoldDB" id="A0A3N4KVQ0"/>
<dbReference type="SUPFAM" id="SSF103473">
    <property type="entry name" value="MFS general substrate transporter"/>
    <property type="match status" value="1"/>
</dbReference>
<dbReference type="PANTHER" id="PTHR23502">
    <property type="entry name" value="MAJOR FACILITATOR SUPERFAMILY"/>
    <property type="match status" value="1"/>
</dbReference>
<evidence type="ECO:0000313" key="7">
    <source>
        <dbReference type="EMBL" id="RPB14626.1"/>
    </source>
</evidence>
<evidence type="ECO:0000259" key="6">
    <source>
        <dbReference type="PROSITE" id="PS50850"/>
    </source>
</evidence>
<dbReference type="Proteomes" id="UP000277580">
    <property type="component" value="Unassembled WGS sequence"/>
</dbReference>
<evidence type="ECO:0000256" key="5">
    <source>
        <dbReference type="SAM" id="Phobius"/>
    </source>
</evidence>
<keyword evidence="4 5" id="KW-0472">Membrane</keyword>
<keyword evidence="2 5" id="KW-0812">Transmembrane</keyword>
<evidence type="ECO:0000256" key="1">
    <source>
        <dbReference type="ARBA" id="ARBA00004141"/>
    </source>
</evidence>
<dbReference type="STRING" id="1392247.A0A3N4KVQ0"/>
<dbReference type="InParanoid" id="A0A3N4KVQ0"/>